<organism evidence="1 2">
    <name type="scientific">Wickerhamomyces anomalus (strain ATCC 58044 / CBS 1984 / NCYC 433 / NRRL Y-366-8)</name>
    <name type="common">Yeast</name>
    <name type="synonym">Hansenula anomala</name>
    <dbReference type="NCBI Taxonomy" id="683960"/>
    <lineage>
        <taxon>Eukaryota</taxon>
        <taxon>Fungi</taxon>
        <taxon>Dikarya</taxon>
        <taxon>Ascomycota</taxon>
        <taxon>Saccharomycotina</taxon>
        <taxon>Saccharomycetes</taxon>
        <taxon>Phaffomycetales</taxon>
        <taxon>Wickerhamomycetaceae</taxon>
        <taxon>Wickerhamomyces</taxon>
    </lineage>
</organism>
<gene>
    <name evidence="1" type="ORF">WICANDRAFT_60383</name>
</gene>
<sequence length="161" mass="19221">MDLLNQLDGKRAKILFHTIVGDGPVEIHNKELLQWLALCFTTLFADEVDFMNDLNYKNWATWDKGFERNEVLYKSFPWTDFLNGNFEKAFNNIFKKQDVFEKFFKGGELRDLHVETNYINIEDILFRILPAIKIPRKIERHFEKPKLAYSFTLDIVRLNKQ</sequence>
<dbReference type="EMBL" id="KV454208">
    <property type="protein sequence ID" value="ODQ62319.1"/>
    <property type="molecule type" value="Genomic_DNA"/>
</dbReference>
<protein>
    <submittedName>
        <fullName evidence="1">Uncharacterized protein</fullName>
    </submittedName>
</protein>
<evidence type="ECO:0000313" key="2">
    <source>
        <dbReference type="Proteomes" id="UP000094112"/>
    </source>
</evidence>
<name>A0A1E3PA77_WICAA</name>
<keyword evidence="2" id="KW-1185">Reference proteome</keyword>
<dbReference type="AlphaFoldDB" id="A0A1E3PA77"/>
<proteinExistence type="predicted"/>
<dbReference type="Proteomes" id="UP000094112">
    <property type="component" value="Unassembled WGS sequence"/>
</dbReference>
<accession>A0A1E3PA77</accession>
<dbReference type="GeneID" id="30200227"/>
<dbReference type="RefSeq" id="XP_019041526.1">
    <property type="nucleotide sequence ID" value="XM_019182981.1"/>
</dbReference>
<evidence type="ECO:0000313" key="1">
    <source>
        <dbReference type="EMBL" id="ODQ62319.1"/>
    </source>
</evidence>
<reference evidence="1 2" key="1">
    <citation type="journal article" date="2016" name="Proc. Natl. Acad. Sci. U.S.A.">
        <title>Comparative genomics of biotechnologically important yeasts.</title>
        <authorList>
            <person name="Riley R."/>
            <person name="Haridas S."/>
            <person name="Wolfe K.H."/>
            <person name="Lopes M.R."/>
            <person name="Hittinger C.T."/>
            <person name="Goeker M."/>
            <person name="Salamov A.A."/>
            <person name="Wisecaver J.H."/>
            <person name="Long T.M."/>
            <person name="Calvey C.H."/>
            <person name="Aerts A.L."/>
            <person name="Barry K.W."/>
            <person name="Choi C."/>
            <person name="Clum A."/>
            <person name="Coughlan A.Y."/>
            <person name="Deshpande S."/>
            <person name="Douglass A.P."/>
            <person name="Hanson S.J."/>
            <person name="Klenk H.-P."/>
            <person name="LaButti K.M."/>
            <person name="Lapidus A."/>
            <person name="Lindquist E.A."/>
            <person name="Lipzen A.M."/>
            <person name="Meier-Kolthoff J.P."/>
            <person name="Ohm R.A."/>
            <person name="Otillar R.P."/>
            <person name="Pangilinan J.L."/>
            <person name="Peng Y."/>
            <person name="Rokas A."/>
            <person name="Rosa C.A."/>
            <person name="Scheuner C."/>
            <person name="Sibirny A.A."/>
            <person name="Slot J.C."/>
            <person name="Stielow J.B."/>
            <person name="Sun H."/>
            <person name="Kurtzman C.P."/>
            <person name="Blackwell M."/>
            <person name="Grigoriev I.V."/>
            <person name="Jeffries T.W."/>
        </authorList>
    </citation>
    <scope>NUCLEOTIDE SEQUENCE [LARGE SCALE GENOMIC DNA]</scope>
    <source>
        <strain evidence="2">ATCC 58044 / CBS 1984 / NCYC 433 / NRRL Y-366-8</strain>
    </source>
</reference>